<gene>
    <name evidence="3" type="ORF">GBAR_LOCUS18814</name>
</gene>
<dbReference type="PANTHER" id="PTHR15077:SF9">
    <property type="entry name" value="C-TERMINAL OF ROC (COR) DOMAIN-CONTAINING PROTEIN"/>
    <property type="match status" value="1"/>
</dbReference>
<dbReference type="InterPro" id="IPR016729">
    <property type="entry name" value="FADD"/>
</dbReference>
<dbReference type="InterPro" id="IPR000488">
    <property type="entry name" value="Death_dom"/>
</dbReference>
<evidence type="ECO:0000313" key="3">
    <source>
        <dbReference type="EMBL" id="CAI8033346.1"/>
    </source>
</evidence>
<protein>
    <recommendedName>
        <fullName evidence="2">Death domain-containing protein</fullName>
    </recommendedName>
</protein>
<dbReference type="PROSITE" id="PS50017">
    <property type="entry name" value="DEATH_DOMAIN"/>
    <property type="match status" value="1"/>
</dbReference>
<name>A0AA35SQZ3_GEOBA</name>
<dbReference type="Gene3D" id="1.10.533.10">
    <property type="entry name" value="Death Domain, Fas"/>
    <property type="match status" value="2"/>
</dbReference>
<dbReference type="AlphaFoldDB" id="A0AA35SQZ3"/>
<dbReference type="Pfam" id="PF00531">
    <property type="entry name" value="Death"/>
    <property type="match status" value="1"/>
</dbReference>
<organism evidence="3 4">
    <name type="scientific">Geodia barretti</name>
    <name type="common">Barrett's horny sponge</name>
    <dbReference type="NCBI Taxonomy" id="519541"/>
    <lineage>
        <taxon>Eukaryota</taxon>
        <taxon>Metazoa</taxon>
        <taxon>Porifera</taxon>
        <taxon>Demospongiae</taxon>
        <taxon>Heteroscleromorpha</taxon>
        <taxon>Tetractinellida</taxon>
        <taxon>Astrophorina</taxon>
        <taxon>Geodiidae</taxon>
        <taxon>Geodia</taxon>
    </lineage>
</organism>
<feature type="region of interest" description="Disordered" evidence="1">
    <location>
        <begin position="135"/>
        <end position="178"/>
    </location>
</feature>
<proteinExistence type="predicted"/>
<evidence type="ECO:0000313" key="4">
    <source>
        <dbReference type="Proteomes" id="UP001174909"/>
    </source>
</evidence>
<feature type="domain" description="Death" evidence="2">
    <location>
        <begin position="28"/>
        <end position="112"/>
    </location>
</feature>
<comment type="caution">
    <text evidence="3">The sequence shown here is derived from an EMBL/GenBank/DDBJ whole genome shotgun (WGS) entry which is preliminary data.</text>
</comment>
<dbReference type="InterPro" id="IPR011029">
    <property type="entry name" value="DEATH-like_dom_sf"/>
</dbReference>
<accession>A0AA35SQZ3</accession>
<reference evidence="3" key="1">
    <citation type="submission" date="2023-03" db="EMBL/GenBank/DDBJ databases">
        <authorList>
            <person name="Steffen K."/>
            <person name="Cardenas P."/>
        </authorList>
    </citation>
    <scope>NUCLEOTIDE SEQUENCE</scope>
</reference>
<feature type="compositionally biased region" description="Polar residues" evidence="1">
    <location>
        <begin position="140"/>
        <end position="178"/>
    </location>
</feature>
<dbReference type="GO" id="GO:0007165">
    <property type="term" value="P:signal transduction"/>
    <property type="evidence" value="ECO:0007669"/>
    <property type="project" value="InterPro"/>
</dbReference>
<evidence type="ECO:0000259" key="2">
    <source>
        <dbReference type="PROSITE" id="PS50017"/>
    </source>
</evidence>
<keyword evidence="4" id="KW-1185">Reference proteome</keyword>
<dbReference type="EMBL" id="CASHTH010002660">
    <property type="protein sequence ID" value="CAI8033346.1"/>
    <property type="molecule type" value="Genomic_DNA"/>
</dbReference>
<dbReference type="PANTHER" id="PTHR15077">
    <property type="entry name" value="FAS-ASSOCIATING DEATH DOMAIN-CONTAINING PROTEIN FADD"/>
    <property type="match status" value="1"/>
</dbReference>
<dbReference type="CDD" id="cd01670">
    <property type="entry name" value="Death"/>
    <property type="match status" value="1"/>
</dbReference>
<dbReference type="SUPFAM" id="SSF47986">
    <property type="entry name" value="DEATH domain"/>
    <property type="match status" value="2"/>
</dbReference>
<dbReference type="Proteomes" id="UP001174909">
    <property type="component" value="Unassembled WGS sequence"/>
</dbReference>
<sequence length="284" mass="31200">MQESEEPHEKINLLLDRAPDGGLDRVISDRDLAVIARDHVTHWGSLAPFLGLTRAQEQEIAMSYPGDYGKQKRECLYVWKEMEGERATYRAFISAAEEAGNQQLAHTVRDLFSHTTGTVERDSDIVMDEELETLPVPPTDTRTLPVGTNANPSPSIATMQEQSNGDSMSQSSASSTRNAPVVTQTLGIDDLFDVKSACEPVTARWKSLGLALRLSPTRLGVIEKENRSLDECLSETLTLWLNKNYDTVKFGNPTWELLAKAVSHPAGGNNPALSEEIIGNHGGQ</sequence>
<evidence type="ECO:0000256" key="1">
    <source>
        <dbReference type="SAM" id="MobiDB-lite"/>
    </source>
</evidence>